<feature type="compositionally biased region" description="Basic and acidic residues" evidence="1">
    <location>
        <begin position="8"/>
        <end position="42"/>
    </location>
</feature>
<accession>A0A7J8YVH2</accession>
<keyword evidence="4" id="KW-1185">Reference proteome</keyword>
<protein>
    <recommendedName>
        <fullName evidence="2">Protein kinase domain-containing protein</fullName>
    </recommendedName>
</protein>
<organism evidence="3 4">
    <name type="scientific">Gossypium aridum</name>
    <name type="common">American cotton</name>
    <name type="synonym">Erioxylum aridum</name>
    <dbReference type="NCBI Taxonomy" id="34290"/>
    <lineage>
        <taxon>Eukaryota</taxon>
        <taxon>Viridiplantae</taxon>
        <taxon>Streptophyta</taxon>
        <taxon>Embryophyta</taxon>
        <taxon>Tracheophyta</taxon>
        <taxon>Spermatophyta</taxon>
        <taxon>Magnoliopsida</taxon>
        <taxon>eudicotyledons</taxon>
        <taxon>Gunneridae</taxon>
        <taxon>Pentapetalae</taxon>
        <taxon>rosids</taxon>
        <taxon>malvids</taxon>
        <taxon>Malvales</taxon>
        <taxon>Malvaceae</taxon>
        <taxon>Malvoideae</taxon>
        <taxon>Gossypium</taxon>
    </lineage>
</organism>
<evidence type="ECO:0000256" key="1">
    <source>
        <dbReference type="SAM" id="MobiDB-lite"/>
    </source>
</evidence>
<dbReference type="Gene3D" id="1.10.510.10">
    <property type="entry name" value="Transferase(Phosphotransferase) domain 1"/>
    <property type="match status" value="1"/>
</dbReference>
<dbReference type="PROSITE" id="PS50011">
    <property type="entry name" value="PROTEIN_KINASE_DOM"/>
    <property type="match status" value="1"/>
</dbReference>
<feature type="domain" description="Protein kinase" evidence="2">
    <location>
        <begin position="1"/>
        <end position="163"/>
    </location>
</feature>
<reference evidence="3 4" key="1">
    <citation type="journal article" date="2019" name="Genome Biol. Evol.">
        <title>Insights into the evolution of the New World diploid cottons (Gossypium, subgenus Houzingenia) based on genome sequencing.</title>
        <authorList>
            <person name="Grover C.E."/>
            <person name="Arick M.A. 2nd"/>
            <person name="Thrash A."/>
            <person name="Conover J.L."/>
            <person name="Sanders W.S."/>
            <person name="Peterson D.G."/>
            <person name="Frelichowski J.E."/>
            <person name="Scheffler J.A."/>
            <person name="Scheffler B.E."/>
            <person name="Wendel J.F."/>
        </authorList>
    </citation>
    <scope>NUCLEOTIDE SEQUENCE [LARGE SCALE GENOMIC DNA]</scope>
    <source>
        <strain evidence="3">185</strain>
        <tissue evidence="3">Leaf</tissue>
    </source>
</reference>
<sequence>MRWSCLRKRGEYEEKSDTREDQSESKSHDNQRQKENEHEKEGILVTIDEEKQLELNTLLKASTFILGATGKVGSSHCHLPRKSQLKIAKGVAYGLAYLHEKKHAHANLKPRNVLLGLDMEPKIGDFGLQSLITSDTSSKFGISGQNFGSRRLTTLRESFQDLV</sequence>
<dbReference type="GO" id="GO:0004672">
    <property type="term" value="F:protein kinase activity"/>
    <property type="evidence" value="ECO:0007669"/>
    <property type="project" value="InterPro"/>
</dbReference>
<dbReference type="InterPro" id="IPR001245">
    <property type="entry name" value="Ser-Thr/Tyr_kinase_cat_dom"/>
</dbReference>
<evidence type="ECO:0000313" key="4">
    <source>
        <dbReference type="Proteomes" id="UP000593577"/>
    </source>
</evidence>
<dbReference type="InterPro" id="IPR011009">
    <property type="entry name" value="Kinase-like_dom_sf"/>
</dbReference>
<dbReference type="InterPro" id="IPR000719">
    <property type="entry name" value="Prot_kinase_dom"/>
</dbReference>
<proteinExistence type="predicted"/>
<dbReference type="AlphaFoldDB" id="A0A7J8YVH2"/>
<dbReference type="InterPro" id="IPR046959">
    <property type="entry name" value="PRK1-6/SRF4-like"/>
</dbReference>
<evidence type="ECO:0000259" key="2">
    <source>
        <dbReference type="PROSITE" id="PS50011"/>
    </source>
</evidence>
<dbReference type="PANTHER" id="PTHR48007:SF47">
    <property type="entry name" value="PROTEIN KINASE DOMAIN-CONTAINING PROTEIN"/>
    <property type="match status" value="1"/>
</dbReference>
<name>A0A7J8YVH2_GOSAI</name>
<comment type="caution">
    <text evidence="3">The sequence shown here is derived from an EMBL/GenBank/DDBJ whole genome shotgun (WGS) entry which is preliminary data.</text>
</comment>
<dbReference type="SUPFAM" id="SSF56112">
    <property type="entry name" value="Protein kinase-like (PK-like)"/>
    <property type="match status" value="1"/>
</dbReference>
<dbReference type="EMBL" id="JABFAA010355362">
    <property type="protein sequence ID" value="MBA0703114.1"/>
    <property type="molecule type" value="Genomic_DNA"/>
</dbReference>
<feature type="region of interest" description="Disordered" evidence="1">
    <location>
        <begin position="1"/>
        <end position="42"/>
    </location>
</feature>
<dbReference type="Pfam" id="PF07714">
    <property type="entry name" value="PK_Tyr_Ser-Thr"/>
    <property type="match status" value="1"/>
</dbReference>
<gene>
    <name evidence="3" type="ORF">Goari_027372</name>
</gene>
<dbReference type="GO" id="GO:0005524">
    <property type="term" value="F:ATP binding"/>
    <property type="evidence" value="ECO:0007669"/>
    <property type="project" value="InterPro"/>
</dbReference>
<dbReference type="Proteomes" id="UP000593577">
    <property type="component" value="Unassembled WGS sequence"/>
</dbReference>
<evidence type="ECO:0000313" key="3">
    <source>
        <dbReference type="EMBL" id="MBA0703114.1"/>
    </source>
</evidence>
<dbReference type="PANTHER" id="PTHR48007">
    <property type="entry name" value="LEUCINE-RICH REPEAT RECEPTOR-LIKE PROTEIN KINASE PXC1"/>
    <property type="match status" value="1"/>
</dbReference>